<feature type="region of interest" description="Disordered" evidence="1">
    <location>
        <begin position="1"/>
        <end position="83"/>
    </location>
</feature>
<feature type="compositionally biased region" description="Polar residues" evidence="1">
    <location>
        <begin position="20"/>
        <end position="30"/>
    </location>
</feature>
<protein>
    <submittedName>
        <fullName evidence="2">Uncharacterized protein</fullName>
    </submittedName>
</protein>
<feature type="non-terminal residue" evidence="2">
    <location>
        <position position="1"/>
    </location>
</feature>
<reference evidence="2 3" key="1">
    <citation type="submission" date="2019-08" db="EMBL/GenBank/DDBJ databases">
        <title>A chromosome-level genome assembly, high-density linkage maps, and genome scans reveal the genomic architecture of hybrid incompatibilities underlying speciation via character displacement in darters (Percidae: Etheostominae).</title>
        <authorList>
            <person name="Moran R.L."/>
            <person name="Catchen J.M."/>
            <person name="Fuller R.C."/>
        </authorList>
    </citation>
    <scope>NUCLEOTIDE SEQUENCE [LARGE SCALE GENOMIC DNA]</scope>
    <source>
        <strain evidence="2">EspeVRDwgs_2016</strain>
        <tissue evidence="2">Muscle</tissue>
    </source>
</reference>
<accession>A0A5J5C7E1</accession>
<evidence type="ECO:0000313" key="2">
    <source>
        <dbReference type="EMBL" id="KAA8577682.1"/>
    </source>
</evidence>
<dbReference type="AlphaFoldDB" id="A0A5J5C7E1"/>
<proteinExistence type="predicted"/>
<feature type="compositionally biased region" description="Pro residues" evidence="1">
    <location>
        <begin position="1"/>
        <end position="12"/>
    </location>
</feature>
<feature type="non-terminal residue" evidence="2">
    <location>
        <position position="122"/>
    </location>
</feature>
<gene>
    <name evidence="2" type="ORF">FQN60_005247</name>
</gene>
<name>A0A5J5C7E1_9PERO</name>
<evidence type="ECO:0000313" key="3">
    <source>
        <dbReference type="Proteomes" id="UP000327493"/>
    </source>
</evidence>
<feature type="compositionally biased region" description="Low complexity" evidence="1">
    <location>
        <begin position="62"/>
        <end position="73"/>
    </location>
</feature>
<dbReference type="Proteomes" id="UP000327493">
    <property type="component" value="Unassembled WGS sequence"/>
</dbReference>
<keyword evidence="3" id="KW-1185">Reference proteome</keyword>
<dbReference type="EMBL" id="VOFY01002176">
    <property type="protein sequence ID" value="KAA8577682.1"/>
    <property type="molecule type" value="Genomic_DNA"/>
</dbReference>
<sequence length="122" mass="13287">LTHALNPPPQSSPPTAQAEIPQSSSRSLPTLFQFAACPPADVKPDDIPSTTPEPQTEPEIRSPLSLPYLSSPSGARTGPVKTGGRVFVLDHKRWPTPMKKAINDLLHKHRGQKDIIKLVDQD</sequence>
<organism evidence="2 3">
    <name type="scientific">Etheostoma spectabile</name>
    <name type="common">orangethroat darter</name>
    <dbReference type="NCBI Taxonomy" id="54343"/>
    <lineage>
        <taxon>Eukaryota</taxon>
        <taxon>Metazoa</taxon>
        <taxon>Chordata</taxon>
        <taxon>Craniata</taxon>
        <taxon>Vertebrata</taxon>
        <taxon>Euteleostomi</taxon>
        <taxon>Actinopterygii</taxon>
        <taxon>Neopterygii</taxon>
        <taxon>Teleostei</taxon>
        <taxon>Neoteleostei</taxon>
        <taxon>Acanthomorphata</taxon>
        <taxon>Eupercaria</taxon>
        <taxon>Perciformes</taxon>
        <taxon>Percoidei</taxon>
        <taxon>Percidae</taxon>
        <taxon>Etheostomatinae</taxon>
        <taxon>Etheostoma</taxon>
    </lineage>
</organism>
<evidence type="ECO:0000256" key="1">
    <source>
        <dbReference type="SAM" id="MobiDB-lite"/>
    </source>
</evidence>
<comment type="caution">
    <text evidence="2">The sequence shown here is derived from an EMBL/GenBank/DDBJ whole genome shotgun (WGS) entry which is preliminary data.</text>
</comment>